<accession>A0A6J8A527</accession>
<dbReference type="InterPro" id="IPR000488">
    <property type="entry name" value="Death_dom"/>
</dbReference>
<dbReference type="AlphaFoldDB" id="A0A6J8A527"/>
<dbReference type="Proteomes" id="UP000507470">
    <property type="component" value="Unassembled WGS sequence"/>
</dbReference>
<dbReference type="PROSITE" id="PS50017">
    <property type="entry name" value="DEATH_DOMAIN"/>
    <property type="match status" value="1"/>
</dbReference>
<name>A0A6J8A527_MYTCO</name>
<organism evidence="2 3">
    <name type="scientific">Mytilus coruscus</name>
    <name type="common">Sea mussel</name>
    <dbReference type="NCBI Taxonomy" id="42192"/>
    <lineage>
        <taxon>Eukaryota</taxon>
        <taxon>Metazoa</taxon>
        <taxon>Spiralia</taxon>
        <taxon>Lophotrochozoa</taxon>
        <taxon>Mollusca</taxon>
        <taxon>Bivalvia</taxon>
        <taxon>Autobranchia</taxon>
        <taxon>Pteriomorphia</taxon>
        <taxon>Mytilida</taxon>
        <taxon>Mytiloidea</taxon>
        <taxon>Mytilidae</taxon>
        <taxon>Mytilinae</taxon>
        <taxon>Mytilus</taxon>
    </lineage>
</organism>
<gene>
    <name evidence="2" type="ORF">MCOR_3473</name>
</gene>
<dbReference type="EMBL" id="CACVKT020000586">
    <property type="protein sequence ID" value="CAC5361282.1"/>
    <property type="molecule type" value="Genomic_DNA"/>
</dbReference>
<sequence length="195" mass="22453">MEQSPSSKHLRRLASNLEIKDCRELLIRLGLDTKVLNDVQEKFAPSAYHENDFKYTAMLRWEESVTNSSFKIIHDAFAEIDKHLLCEVFRDVNVDDVLERFSIPADRANKIPSNTILQELSNHVGNSGKQLGIELGLESAKIEEIQNDHSYKLLHQNKEILRVWSQTKFPKPTVKELIKALQRIGKIGCLRKISF</sequence>
<feature type="domain" description="Death" evidence="1">
    <location>
        <begin position="113"/>
        <end position="195"/>
    </location>
</feature>
<protein>
    <recommendedName>
        <fullName evidence="1">Death domain-containing protein</fullName>
    </recommendedName>
</protein>
<dbReference type="Gene3D" id="1.10.533.10">
    <property type="entry name" value="Death Domain, Fas"/>
    <property type="match status" value="1"/>
</dbReference>
<dbReference type="SMART" id="SM00005">
    <property type="entry name" value="DEATH"/>
    <property type="match status" value="1"/>
</dbReference>
<dbReference type="CDD" id="cd01670">
    <property type="entry name" value="Death"/>
    <property type="match status" value="1"/>
</dbReference>
<proteinExistence type="predicted"/>
<dbReference type="SUPFAM" id="SSF47986">
    <property type="entry name" value="DEATH domain"/>
    <property type="match status" value="1"/>
</dbReference>
<dbReference type="OrthoDB" id="6117710at2759"/>
<dbReference type="GO" id="GO:0007165">
    <property type="term" value="P:signal transduction"/>
    <property type="evidence" value="ECO:0007669"/>
    <property type="project" value="InterPro"/>
</dbReference>
<dbReference type="Pfam" id="PF00531">
    <property type="entry name" value="Death"/>
    <property type="match status" value="1"/>
</dbReference>
<evidence type="ECO:0000259" key="1">
    <source>
        <dbReference type="PROSITE" id="PS50017"/>
    </source>
</evidence>
<reference evidence="2 3" key="1">
    <citation type="submission" date="2020-06" db="EMBL/GenBank/DDBJ databases">
        <authorList>
            <person name="Li R."/>
            <person name="Bekaert M."/>
        </authorList>
    </citation>
    <scope>NUCLEOTIDE SEQUENCE [LARGE SCALE GENOMIC DNA]</scope>
    <source>
        <strain evidence="3">wild</strain>
    </source>
</reference>
<evidence type="ECO:0000313" key="3">
    <source>
        <dbReference type="Proteomes" id="UP000507470"/>
    </source>
</evidence>
<evidence type="ECO:0000313" key="2">
    <source>
        <dbReference type="EMBL" id="CAC5361282.1"/>
    </source>
</evidence>
<dbReference type="InterPro" id="IPR011029">
    <property type="entry name" value="DEATH-like_dom_sf"/>
</dbReference>
<keyword evidence="3" id="KW-1185">Reference proteome</keyword>